<evidence type="ECO:0000313" key="4">
    <source>
        <dbReference type="Proteomes" id="UP000005240"/>
    </source>
</evidence>
<reference evidence="2" key="1">
    <citation type="submission" date="2009-11" db="EMBL/GenBank/DDBJ databases">
        <authorList>
            <consortium name="The Broad Institute Genome Sequencing Platform"/>
            <person name="Ward D."/>
            <person name="Feldgarden M."/>
            <person name="Earl A."/>
            <person name="Young S.K."/>
            <person name="Zeng Q."/>
            <person name="Koehrsen M."/>
            <person name="Alvarado L."/>
            <person name="Berlin A."/>
            <person name="Bochicchio J."/>
            <person name="Borenstein D."/>
            <person name="Chapman S.B."/>
            <person name="Chen Z."/>
            <person name="Engels R."/>
            <person name="Freedman E."/>
            <person name="Gellesch M."/>
            <person name="Goldberg J."/>
            <person name="Griggs A."/>
            <person name="Gujja S."/>
            <person name="Heilman E."/>
            <person name="Heiman D."/>
            <person name="Hepburn T."/>
            <person name="Howarth C."/>
            <person name="Jen D."/>
            <person name="Larson L."/>
            <person name="Lewis B."/>
            <person name="Mehta T."/>
            <person name="Park D."/>
            <person name="Pearson M."/>
            <person name="Roberts A."/>
            <person name="Saif S."/>
            <person name="Shea T."/>
            <person name="Shenoy N."/>
            <person name="Sisk P."/>
            <person name="Stolte C."/>
            <person name="Sykes S."/>
            <person name="Thomson T."/>
            <person name="Walk T."/>
            <person name="White J."/>
            <person name="Yandava C."/>
            <person name="Izard J."/>
            <person name="Baranova O.V."/>
            <person name="Blanton J.M."/>
            <person name="Tanner A.C."/>
            <person name="Dewhirst F.E."/>
            <person name="Haas B."/>
            <person name="Nusbaum C."/>
            <person name="Birren B."/>
        </authorList>
    </citation>
    <scope>NUCLEOTIDE SEQUENCE [LARGE SCALE GENOMIC DNA]</scope>
    <source>
        <strain evidence="2">1-1 BBBD Race 1</strain>
    </source>
</reference>
<dbReference type="Proteomes" id="UP000005240">
    <property type="component" value="Unassembled WGS sequence"/>
</dbReference>
<dbReference type="VEuPathDB" id="FungiDB:PTTG_29832"/>
<reference evidence="3 4" key="3">
    <citation type="journal article" date="2017" name="G3 (Bethesda)">
        <title>Comparative analysis highlights variable genome content of wheat rusts and divergence of the mating loci.</title>
        <authorList>
            <person name="Cuomo C.A."/>
            <person name="Bakkeren G."/>
            <person name="Khalil H.B."/>
            <person name="Panwar V."/>
            <person name="Joly D."/>
            <person name="Linning R."/>
            <person name="Sakthikumar S."/>
            <person name="Song X."/>
            <person name="Adiconis X."/>
            <person name="Fan L."/>
            <person name="Goldberg J.M."/>
            <person name="Levin J.Z."/>
            <person name="Young S."/>
            <person name="Zeng Q."/>
            <person name="Anikster Y."/>
            <person name="Bruce M."/>
            <person name="Wang M."/>
            <person name="Yin C."/>
            <person name="McCallum B."/>
            <person name="Szabo L.J."/>
            <person name="Hulbert S."/>
            <person name="Chen X."/>
            <person name="Fellers J.P."/>
        </authorList>
    </citation>
    <scope>NUCLEOTIDE SEQUENCE</scope>
    <source>
        <strain evidence="3">isolate 1-1 / race 1 (BBBD)</strain>
        <strain evidence="4">Isolate 1-1 / race 1 (BBBD)</strain>
    </source>
</reference>
<accession>A0A180G1I9</accession>
<keyword evidence="4" id="KW-1185">Reference proteome</keyword>
<organism evidence="2">
    <name type="scientific">Puccinia triticina (isolate 1-1 / race 1 (BBBD))</name>
    <name type="common">Brown leaf rust fungus</name>
    <dbReference type="NCBI Taxonomy" id="630390"/>
    <lineage>
        <taxon>Eukaryota</taxon>
        <taxon>Fungi</taxon>
        <taxon>Dikarya</taxon>
        <taxon>Basidiomycota</taxon>
        <taxon>Pucciniomycotina</taxon>
        <taxon>Pucciniomycetes</taxon>
        <taxon>Pucciniales</taxon>
        <taxon>Pucciniaceae</taxon>
        <taxon>Puccinia</taxon>
    </lineage>
</organism>
<evidence type="ECO:0000313" key="3">
    <source>
        <dbReference type="EnsemblFungi" id="PTTG_29832-t43_1-p1"/>
    </source>
</evidence>
<dbReference type="AlphaFoldDB" id="A0A180G1I9"/>
<dbReference type="Pfam" id="PF20515">
    <property type="entry name" value="2OG-FeII_Oxy_6"/>
    <property type="match status" value="1"/>
</dbReference>
<reference evidence="2" key="2">
    <citation type="submission" date="2016-05" db="EMBL/GenBank/DDBJ databases">
        <title>Comparative analysis highlights variable genome content of wheat rusts and divergence of the mating loci.</title>
        <authorList>
            <person name="Cuomo C.A."/>
            <person name="Bakkeren G."/>
            <person name="Szabo L."/>
            <person name="Khalil H."/>
            <person name="Joly D."/>
            <person name="Goldberg J."/>
            <person name="Young S."/>
            <person name="Zeng Q."/>
            <person name="Fellers J."/>
        </authorList>
    </citation>
    <scope>NUCLEOTIDE SEQUENCE [LARGE SCALE GENOMIC DNA]</scope>
    <source>
        <strain evidence="2">1-1 BBBD Race 1</strain>
    </source>
</reference>
<dbReference type="InterPro" id="IPR046798">
    <property type="entry name" value="2OG-FeII_Oxy_6"/>
</dbReference>
<sequence length="381" mass="43664">MEDNKRVPPKNFMKSRARKKRRLNNRKSPVSNQITSSHFKGEKIIWSLQDYIPRHIYPEIHAENKSPWRKPTHEELARAQSIVDSFVPFTHGKVILIDKTHAKVVAVIKFIPISELSAKEKRDINRVTTFLHKSKKFVNRIAPSRVWGGGMWGVGWRKCMKALELFGRYIKLRVAHTWRGEYLKLAVQGLSVSRILGQMFKSLGDIPFESNRKLMEEHGILSLASGEFNDRLSEFDCSPHITFTTNGFYNRPHRDTGDASEFAFALFVPTKSSDGTLADAETESNASGGRFVFPDYKCYIEFQPQTVVKLLWAAKSCEHCTLPGFEPKGFTRMGMSLQITQTALNICSAIKTGIIYLRKTYRYKKNLYFGGHQNYMGKRST</sequence>
<name>A0A180G1I9_PUCT1</name>
<dbReference type="OrthoDB" id="2518725at2759"/>
<evidence type="ECO:0000313" key="2">
    <source>
        <dbReference type="EMBL" id="OAV86566.1"/>
    </source>
</evidence>
<proteinExistence type="predicted"/>
<dbReference type="EMBL" id="ADAS02001003">
    <property type="protein sequence ID" value="OAV86566.1"/>
    <property type="molecule type" value="Genomic_DNA"/>
</dbReference>
<dbReference type="EnsemblFungi" id="PTTG_29832-t43_1">
    <property type="protein sequence ID" value="PTTG_29832-t43_1-p1"/>
    <property type="gene ID" value="PTTG_29832"/>
</dbReference>
<feature type="domain" description="Tet-like 2OG-Fe(II) oxygenase" evidence="1">
    <location>
        <begin position="118"/>
        <end position="323"/>
    </location>
</feature>
<reference evidence="3" key="4">
    <citation type="submission" date="2025-05" db="UniProtKB">
        <authorList>
            <consortium name="EnsemblFungi"/>
        </authorList>
    </citation>
    <scope>IDENTIFICATION</scope>
    <source>
        <strain evidence="3">isolate 1-1 / race 1 (BBBD)</strain>
    </source>
</reference>
<protein>
    <recommendedName>
        <fullName evidence="1">Tet-like 2OG-Fe(II) oxygenase domain-containing protein</fullName>
    </recommendedName>
</protein>
<evidence type="ECO:0000259" key="1">
    <source>
        <dbReference type="Pfam" id="PF20515"/>
    </source>
</evidence>
<gene>
    <name evidence="2" type="ORF">PTTG_29832</name>
</gene>